<proteinExistence type="inferred from homology"/>
<dbReference type="InterPro" id="IPR025877">
    <property type="entry name" value="MobA-like_NTP_Trfase"/>
</dbReference>
<dbReference type="InterPro" id="IPR013482">
    <property type="entry name" value="Molybde_CF_guanTrfase"/>
</dbReference>
<keyword evidence="2 8" id="KW-0808">Transferase</keyword>
<evidence type="ECO:0000256" key="2">
    <source>
        <dbReference type="ARBA" id="ARBA00022679"/>
    </source>
</evidence>
<dbReference type="EMBL" id="CP046401">
    <property type="protein sequence ID" value="QGY43282.1"/>
    <property type="molecule type" value="Genomic_DNA"/>
</dbReference>
<dbReference type="GO" id="GO:0005525">
    <property type="term" value="F:GTP binding"/>
    <property type="evidence" value="ECO:0007669"/>
    <property type="project" value="UniProtKB-UniRule"/>
</dbReference>
<dbReference type="Proteomes" id="UP000428260">
    <property type="component" value="Chromosome"/>
</dbReference>
<keyword evidence="5 8" id="KW-0460">Magnesium</keyword>
<dbReference type="PANTHER" id="PTHR19136:SF81">
    <property type="entry name" value="MOLYBDENUM COFACTOR GUANYLYLTRANSFERASE"/>
    <property type="match status" value="1"/>
</dbReference>
<evidence type="ECO:0000256" key="1">
    <source>
        <dbReference type="ARBA" id="ARBA00022490"/>
    </source>
</evidence>
<evidence type="ECO:0000256" key="4">
    <source>
        <dbReference type="ARBA" id="ARBA00022741"/>
    </source>
</evidence>
<comment type="similarity">
    <text evidence="8">Belongs to the MobA family.</text>
</comment>
<keyword evidence="3 8" id="KW-0479">Metal-binding</keyword>
<evidence type="ECO:0000313" key="11">
    <source>
        <dbReference type="Proteomes" id="UP000428260"/>
    </source>
</evidence>
<feature type="binding site" evidence="8">
    <location>
        <position position="93"/>
    </location>
    <ligand>
        <name>Mg(2+)</name>
        <dbReference type="ChEBI" id="CHEBI:18420"/>
    </ligand>
</feature>
<protein>
    <recommendedName>
        <fullName evidence="8">Probable molybdenum cofactor guanylyltransferase</fullName>
        <shortName evidence="8">MoCo guanylyltransferase</shortName>
        <ecNumber evidence="8">2.7.7.77</ecNumber>
    </recommendedName>
    <alternativeName>
        <fullName evidence="8">GTP:molybdopterin guanylyltransferase</fullName>
    </alternativeName>
    <alternativeName>
        <fullName evidence="8">Mo-MPT guanylyltransferase</fullName>
    </alternativeName>
    <alternativeName>
        <fullName evidence="8">Molybdopterin guanylyltransferase</fullName>
    </alternativeName>
    <alternativeName>
        <fullName evidence="8">Molybdopterin-guanine dinucleotide synthase</fullName>
        <shortName evidence="8">MGD synthase</shortName>
    </alternativeName>
</protein>
<reference evidence="10 11" key="1">
    <citation type="submission" date="2019-11" db="EMBL/GenBank/DDBJ databases">
        <authorList>
            <person name="Zheng R.K."/>
            <person name="Sun C.M."/>
        </authorList>
    </citation>
    <scope>NUCLEOTIDE SEQUENCE [LARGE SCALE GENOMIC DNA]</scope>
    <source>
        <strain evidence="10 11">WC007</strain>
    </source>
</reference>
<keyword evidence="1 8" id="KW-0963">Cytoplasm</keyword>
<feature type="binding site" evidence="8">
    <location>
        <begin position="8"/>
        <end position="10"/>
    </location>
    <ligand>
        <name>GTP</name>
        <dbReference type="ChEBI" id="CHEBI:37565"/>
    </ligand>
</feature>
<dbReference type="InterPro" id="IPR029044">
    <property type="entry name" value="Nucleotide-diphossugar_trans"/>
</dbReference>
<comment type="function">
    <text evidence="8">Transfers a GMP moiety from GTP to Mo-molybdopterin (Mo-MPT) cofactor (Moco or molybdenum cofactor) to form Mo-molybdopterin guanine dinucleotide (Mo-MGD) cofactor.</text>
</comment>
<comment type="subcellular location">
    <subcellularLocation>
        <location evidence="8">Cytoplasm</location>
    </subcellularLocation>
</comment>
<dbReference type="PANTHER" id="PTHR19136">
    <property type="entry name" value="MOLYBDENUM COFACTOR GUANYLYLTRANSFERASE"/>
    <property type="match status" value="1"/>
</dbReference>
<evidence type="ECO:0000256" key="5">
    <source>
        <dbReference type="ARBA" id="ARBA00022842"/>
    </source>
</evidence>
<keyword evidence="7 8" id="KW-0501">Molybdenum cofactor biosynthesis</keyword>
<feature type="domain" description="MobA-like NTP transferase" evidence="9">
    <location>
        <begin position="5"/>
        <end position="155"/>
    </location>
</feature>
<evidence type="ECO:0000256" key="8">
    <source>
        <dbReference type="HAMAP-Rule" id="MF_00316"/>
    </source>
</evidence>
<evidence type="ECO:0000256" key="7">
    <source>
        <dbReference type="ARBA" id="ARBA00023150"/>
    </source>
</evidence>
<dbReference type="GO" id="GO:0006777">
    <property type="term" value="P:Mo-molybdopterin cofactor biosynthetic process"/>
    <property type="evidence" value="ECO:0007669"/>
    <property type="project" value="UniProtKB-KW"/>
</dbReference>
<dbReference type="SUPFAM" id="SSF53448">
    <property type="entry name" value="Nucleotide-diphospho-sugar transferases"/>
    <property type="match status" value="1"/>
</dbReference>
<comment type="catalytic activity">
    <reaction evidence="8">
        <text>Mo-molybdopterin + GTP + H(+) = Mo-molybdopterin guanine dinucleotide + diphosphate</text>
        <dbReference type="Rhea" id="RHEA:34243"/>
        <dbReference type="ChEBI" id="CHEBI:15378"/>
        <dbReference type="ChEBI" id="CHEBI:33019"/>
        <dbReference type="ChEBI" id="CHEBI:37565"/>
        <dbReference type="ChEBI" id="CHEBI:71302"/>
        <dbReference type="ChEBI" id="CHEBI:71310"/>
        <dbReference type="EC" id="2.7.7.77"/>
    </reaction>
</comment>
<evidence type="ECO:0000256" key="3">
    <source>
        <dbReference type="ARBA" id="ARBA00022723"/>
    </source>
</evidence>
<evidence type="ECO:0000256" key="6">
    <source>
        <dbReference type="ARBA" id="ARBA00023134"/>
    </source>
</evidence>
<comment type="cofactor">
    <cofactor evidence="8">
        <name>Mg(2+)</name>
        <dbReference type="ChEBI" id="CHEBI:18420"/>
    </cofactor>
</comment>
<dbReference type="KEGG" id="mcos:GM418_06290"/>
<dbReference type="GO" id="GO:0046872">
    <property type="term" value="F:metal ion binding"/>
    <property type="evidence" value="ECO:0007669"/>
    <property type="project" value="UniProtKB-KW"/>
</dbReference>
<feature type="binding site" evidence="8">
    <location>
        <position position="93"/>
    </location>
    <ligand>
        <name>GTP</name>
        <dbReference type="ChEBI" id="CHEBI:37565"/>
    </ligand>
</feature>
<keyword evidence="11" id="KW-1185">Reference proteome</keyword>
<sequence>MQLTGIILAGGKSSRMGKDKALLELKEQTLLQRAIHFCQSFCDEILISSNSLEHEVEGIQIVSDEISDCGPIGGIYSCLKKSKNDWNFVISVDAPFVEMDFVSFLVAQKDSFDAVVPVHKNGREPLIALYHKKLLPVIETRLITGDYKMQFLLQKVHTNYIDAKGWIKKYPRLFFNINYPEDLKTEKEN</sequence>
<name>A0A6I6JT09_9BACT</name>
<feature type="binding site" evidence="8">
    <location>
        <position position="20"/>
    </location>
    <ligand>
        <name>GTP</name>
        <dbReference type="ChEBI" id="CHEBI:37565"/>
    </ligand>
</feature>
<keyword evidence="6 8" id="KW-0342">GTP-binding</keyword>
<comment type="caution">
    <text evidence="8">Lacks conserved residue(s) required for the propagation of feature annotation.</text>
</comment>
<dbReference type="GO" id="GO:0061603">
    <property type="term" value="F:molybdenum cofactor guanylyltransferase activity"/>
    <property type="evidence" value="ECO:0007669"/>
    <property type="project" value="UniProtKB-EC"/>
</dbReference>
<dbReference type="Pfam" id="PF12804">
    <property type="entry name" value="NTP_transf_3"/>
    <property type="match status" value="1"/>
</dbReference>
<dbReference type="Gene3D" id="3.90.550.10">
    <property type="entry name" value="Spore Coat Polysaccharide Biosynthesis Protein SpsA, Chain A"/>
    <property type="match status" value="1"/>
</dbReference>
<gene>
    <name evidence="8" type="primary">mobA</name>
    <name evidence="10" type="ORF">GM418_06290</name>
</gene>
<evidence type="ECO:0000259" key="9">
    <source>
        <dbReference type="Pfam" id="PF12804"/>
    </source>
</evidence>
<dbReference type="AlphaFoldDB" id="A0A6I6JT09"/>
<dbReference type="RefSeq" id="WP_281350284.1">
    <property type="nucleotide sequence ID" value="NZ_CP046401.1"/>
</dbReference>
<comment type="domain">
    <text evidence="8">The N-terminal domain determines nucleotide recognition and specific binding, while the C-terminal domain determines the specific binding to the target protein.</text>
</comment>
<dbReference type="CDD" id="cd02503">
    <property type="entry name" value="MobA"/>
    <property type="match status" value="1"/>
</dbReference>
<organism evidence="10 11">
    <name type="scientific">Maribellus comscasis</name>
    <dbReference type="NCBI Taxonomy" id="2681766"/>
    <lineage>
        <taxon>Bacteria</taxon>
        <taxon>Pseudomonadati</taxon>
        <taxon>Bacteroidota</taxon>
        <taxon>Bacteroidia</taxon>
        <taxon>Marinilabiliales</taxon>
        <taxon>Prolixibacteraceae</taxon>
        <taxon>Maribellus</taxon>
    </lineage>
</organism>
<feature type="binding site" evidence="8">
    <location>
        <position position="64"/>
    </location>
    <ligand>
        <name>GTP</name>
        <dbReference type="ChEBI" id="CHEBI:37565"/>
    </ligand>
</feature>
<accession>A0A6I6JT09</accession>
<dbReference type="EC" id="2.7.7.77" evidence="8"/>
<dbReference type="HAMAP" id="MF_00316">
    <property type="entry name" value="MobA"/>
    <property type="match status" value="1"/>
</dbReference>
<dbReference type="GO" id="GO:0005737">
    <property type="term" value="C:cytoplasm"/>
    <property type="evidence" value="ECO:0007669"/>
    <property type="project" value="UniProtKB-SubCell"/>
</dbReference>
<keyword evidence="4 8" id="KW-0547">Nucleotide-binding</keyword>
<evidence type="ECO:0000313" key="10">
    <source>
        <dbReference type="EMBL" id="QGY43282.1"/>
    </source>
</evidence>